<sequence length="51" mass="5736">MCDHDKVLSGYKTMVWIAKRDIELNLRPVRMTTDILKVKSATLTAAMSADP</sequence>
<proteinExistence type="predicted"/>
<accession>A0A1X7SPX3</accession>
<dbReference type="EnsemblMetazoa" id="Aqu2.1.04097_001">
    <property type="protein sequence ID" value="Aqu2.1.04097_001"/>
    <property type="gene ID" value="Aqu2.1.04097"/>
</dbReference>
<dbReference type="InParanoid" id="A0A1X7SPX3"/>
<reference evidence="1" key="1">
    <citation type="submission" date="2017-05" db="UniProtKB">
        <authorList>
            <consortium name="EnsemblMetazoa"/>
        </authorList>
    </citation>
    <scope>IDENTIFICATION</scope>
</reference>
<organism evidence="1">
    <name type="scientific">Amphimedon queenslandica</name>
    <name type="common">Sponge</name>
    <dbReference type="NCBI Taxonomy" id="400682"/>
    <lineage>
        <taxon>Eukaryota</taxon>
        <taxon>Metazoa</taxon>
        <taxon>Porifera</taxon>
        <taxon>Demospongiae</taxon>
        <taxon>Heteroscleromorpha</taxon>
        <taxon>Haplosclerida</taxon>
        <taxon>Niphatidae</taxon>
        <taxon>Amphimedon</taxon>
    </lineage>
</organism>
<protein>
    <submittedName>
        <fullName evidence="1">Uncharacterized protein</fullName>
    </submittedName>
</protein>
<name>A0A1X7SPX3_AMPQE</name>
<dbReference type="AlphaFoldDB" id="A0A1X7SPX3"/>
<evidence type="ECO:0000313" key="1">
    <source>
        <dbReference type="EnsemblMetazoa" id="Aqu2.1.04097_001"/>
    </source>
</evidence>